<dbReference type="EMBL" id="BARW01021995">
    <property type="protein sequence ID" value="GAI94384.1"/>
    <property type="molecule type" value="Genomic_DNA"/>
</dbReference>
<dbReference type="GO" id="GO:0008761">
    <property type="term" value="F:UDP-N-acetylglucosamine 2-epimerase activity"/>
    <property type="evidence" value="ECO:0007669"/>
    <property type="project" value="TreeGrafter"/>
</dbReference>
<reference evidence="1" key="1">
    <citation type="journal article" date="2014" name="Front. Microbiol.">
        <title>High frequency of phylogenetically diverse reductive dehalogenase-homologous genes in deep subseafloor sedimentary metagenomes.</title>
        <authorList>
            <person name="Kawai M."/>
            <person name="Futagami T."/>
            <person name="Toyoda A."/>
            <person name="Takaki Y."/>
            <person name="Nishi S."/>
            <person name="Hori S."/>
            <person name="Arai W."/>
            <person name="Tsubouchi T."/>
            <person name="Morono Y."/>
            <person name="Uchiyama I."/>
            <person name="Ito T."/>
            <person name="Fujiyama A."/>
            <person name="Inagaki F."/>
            <person name="Takami H."/>
        </authorList>
    </citation>
    <scope>NUCLEOTIDE SEQUENCE</scope>
    <source>
        <strain evidence="1">Expedition CK06-06</strain>
    </source>
</reference>
<dbReference type="GO" id="GO:0009384">
    <property type="term" value="F:N-acylmannosamine kinase activity"/>
    <property type="evidence" value="ECO:0007669"/>
    <property type="project" value="TreeGrafter"/>
</dbReference>
<sequence length="196" mass="20722">MGKRYAAVDIGATNVRVASGDVEGLTEKVVERTDRENGPKGVSAQIIRLVRSLEIEELAAIGVGSIGPIDIGTGSIVNTPNFPFKEIPVLEPLTFEFHVPVRMLNDCAAAVLGEKMYGAGKGLRNLVYVTLSTGLGGGAIVDGHVLIGKDGNAVEVGHLTIDPDSPLVCGCGCRGHWEAYSSGRNIPKYARLLLRE</sequence>
<proteinExistence type="predicted"/>
<dbReference type="SUPFAM" id="SSF53067">
    <property type="entry name" value="Actin-like ATPase domain"/>
    <property type="match status" value="1"/>
</dbReference>
<gene>
    <name evidence="1" type="ORF">S12H4_36836</name>
</gene>
<dbReference type="Gene3D" id="3.30.420.40">
    <property type="match status" value="2"/>
</dbReference>
<organism evidence="1">
    <name type="scientific">marine sediment metagenome</name>
    <dbReference type="NCBI Taxonomy" id="412755"/>
    <lineage>
        <taxon>unclassified sequences</taxon>
        <taxon>metagenomes</taxon>
        <taxon>ecological metagenomes</taxon>
    </lineage>
</organism>
<dbReference type="PANTHER" id="PTHR18964">
    <property type="entry name" value="ROK (REPRESSOR, ORF, KINASE) FAMILY"/>
    <property type="match status" value="1"/>
</dbReference>
<dbReference type="Pfam" id="PF00480">
    <property type="entry name" value="ROK"/>
    <property type="match status" value="1"/>
</dbReference>
<dbReference type="InterPro" id="IPR000600">
    <property type="entry name" value="ROK"/>
</dbReference>
<evidence type="ECO:0000313" key="1">
    <source>
        <dbReference type="EMBL" id="GAI94384.1"/>
    </source>
</evidence>
<dbReference type="AlphaFoldDB" id="X1UPT8"/>
<name>X1UPT8_9ZZZZ</name>
<dbReference type="PANTHER" id="PTHR18964:SF149">
    <property type="entry name" value="BIFUNCTIONAL UDP-N-ACETYLGLUCOSAMINE 2-EPIMERASE_N-ACETYLMANNOSAMINE KINASE"/>
    <property type="match status" value="1"/>
</dbReference>
<evidence type="ECO:0008006" key="2">
    <source>
        <dbReference type="Google" id="ProtNLM"/>
    </source>
</evidence>
<accession>X1UPT8</accession>
<feature type="non-terminal residue" evidence="1">
    <location>
        <position position="196"/>
    </location>
</feature>
<protein>
    <recommendedName>
        <fullName evidence="2">ROK family protein</fullName>
    </recommendedName>
</protein>
<comment type="caution">
    <text evidence="1">The sequence shown here is derived from an EMBL/GenBank/DDBJ whole genome shotgun (WGS) entry which is preliminary data.</text>
</comment>
<dbReference type="InterPro" id="IPR043129">
    <property type="entry name" value="ATPase_NBD"/>
</dbReference>